<dbReference type="InParanoid" id="A0A409XRR3"/>
<comment type="caution">
    <text evidence="1">The sequence shown here is derived from an EMBL/GenBank/DDBJ whole genome shotgun (WGS) entry which is preliminary data.</text>
</comment>
<evidence type="ECO:0008006" key="3">
    <source>
        <dbReference type="Google" id="ProtNLM"/>
    </source>
</evidence>
<dbReference type="AlphaFoldDB" id="A0A409XRR3"/>
<sequence length="423" mass="47871">MHCLPTYKAKRSDGNHPRLEINGTLVKEVDNFKLLGIQVDSQLRWNCQLQKATETATKWVMNFIRLTKPTTGIEARLMRQLYIATVIPKMTYGLDIWYTLPTKPIGHTHNVGSVSGLRQLTQIQRKAALAIAGGLRSTPNELIDAHAGILPMELTLLKICHRATVRMATLPEQHPLHTTIRSTKQITPNTRYKTPIENLLRIFEIDPNRFEIIYPARTSPTYHAPFSIQIDPSREESMARESDDKSDIKVFSDGSGHSDSMGASAVLYRRGSSSPVNSLKIYLGAKTEHNTYEAEAAGGNLAMWLLRTTITSPSDRITVYIDNQSLLNALRFPKAKSGQCASAEKQAYNEELRSLWKERWDNSPRATRFKRVDPDFSFTKFRKTSFKLNRAQSSLLVQTKRFKAHEDGLLEQDLTDSEEPEAT</sequence>
<dbReference type="InterPro" id="IPR036397">
    <property type="entry name" value="RNaseH_sf"/>
</dbReference>
<dbReference type="Proteomes" id="UP000283269">
    <property type="component" value="Unassembled WGS sequence"/>
</dbReference>
<accession>A0A409XRR3</accession>
<dbReference type="STRING" id="93625.A0A409XRR3"/>
<protein>
    <recommendedName>
        <fullName evidence="3">RNase H type-1 domain-containing protein</fullName>
    </recommendedName>
</protein>
<proteinExistence type="predicted"/>
<gene>
    <name evidence="1" type="ORF">CVT25_005244</name>
</gene>
<dbReference type="EMBL" id="NHYD01000726">
    <property type="protein sequence ID" value="PPQ93503.1"/>
    <property type="molecule type" value="Genomic_DNA"/>
</dbReference>
<name>A0A409XRR3_PSICY</name>
<keyword evidence="2" id="KW-1185">Reference proteome</keyword>
<dbReference type="OrthoDB" id="3261222at2759"/>
<reference evidence="1 2" key="1">
    <citation type="journal article" date="2018" name="Evol. Lett.">
        <title>Horizontal gene cluster transfer increased hallucinogenic mushroom diversity.</title>
        <authorList>
            <person name="Reynolds H.T."/>
            <person name="Vijayakumar V."/>
            <person name="Gluck-Thaler E."/>
            <person name="Korotkin H.B."/>
            <person name="Matheny P.B."/>
            <person name="Slot J.C."/>
        </authorList>
    </citation>
    <scope>NUCLEOTIDE SEQUENCE [LARGE SCALE GENOMIC DNA]</scope>
    <source>
        <strain evidence="1 2">2631</strain>
    </source>
</reference>
<evidence type="ECO:0000313" key="2">
    <source>
        <dbReference type="Proteomes" id="UP000283269"/>
    </source>
</evidence>
<organism evidence="1 2">
    <name type="scientific">Psilocybe cyanescens</name>
    <dbReference type="NCBI Taxonomy" id="93625"/>
    <lineage>
        <taxon>Eukaryota</taxon>
        <taxon>Fungi</taxon>
        <taxon>Dikarya</taxon>
        <taxon>Basidiomycota</taxon>
        <taxon>Agaricomycotina</taxon>
        <taxon>Agaricomycetes</taxon>
        <taxon>Agaricomycetidae</taxon>
        <taxon>Agaricales</taxon>
        <taxon>Agaricineae</taxon>
        <taxon>Strophariaceae</taxon>
        <taxon>Psilocybe</taxon>
    </lineage>
</organism>
<dbReference type="Gene3D" id="3.30.420.10">
    <property type="entry name" value="Ribonuclease H-like superfamily/Ribonuclease H"/>
    <property type="match status" value="1"/>
</dbReference>
<evidence type="ECO:0000313" key="1">
    <source>
        <dbReference type="EMBL" id="PPQ93503.1"/>
    </source>
</evidence>
<dbReference type="GO" id="GO:0003676">
    <property type="term" value="F:nucleic acid binding"/>
    <property type="evidence" value="ECO:0007669"/>
    <property type="project" value="InterPro"/>
</dbReference>